<evidence type="ECO:0000256" key="8">
    <source>
        <dbReference type="ARBA" id="ARBA00038436"/>
    </source>
</evidence>
<feature type="transmembrane region" description="Helical" evidence="9">
    <location>
        <begin position="134"/>
        <end position="159"/>
    </location>
</feature>
<keyword evidence="6 9" id="KW-1133">Transmembrane helix</keyword>
<feature type="domain" description="Tripartite ATP-independent periplasmic transporters DctQ component" evidence="10">
    <location>
        <begin position="26"/>
        <end position="163"/>
    </location>
</feature>
<keyword evidence="7 9" id="KW-0472">Membrane</keyword>
<evidence type="ECO:0000313" key="12">
    <source>
        <dbReference type="Proteomes" id="UP000628736"/>
    </source>
</evidence>
<reference evidence="11" key="1">
    <citation type="submission" date="2020-08" db="EMBL/GenBank/DDBJ databases">
        <title>Genome public.</title>
        <authorList>
            <person name="Liu C."/>
            <person name="Sun Q."/>
        </authorList>
    </citation>
    <scope>NUCLEOTIDE SEQUENCE</scope>
    <source>
        <strain evidence="11">NSJ-23</strain>
    </source>
</reference>
<feature type="transmembrane region" description="Helical" evidence="9">
    <location>
        <begin position="94"/>
        <end position="114"/>
    </location>
</feature>
<dbReference type="GO" id="GO:0022857">
    <property type="term" value="F:transmembrane transporter activity"/>
    <property type="evidence" value="ECO:0007669"/>
    <property type="project" value="TreeGrafter"/>
</dbReference>
<dbReference type="InterPro" id="IPR007387">
    <property type="entry name" value="TRAP_DctQ"/>
</dbReference>
<keyword evidence="3" id="KW-1003">Cell membrane</keyword>
<gene>
    <name evidence="11" type="ORF">H8S11_04890</name>
</gene>
<keyword evidence="2" id="KW-0813">Transport</keyword>
<evidence type="ECO:0000259" key="10">
    <source>
        <dbReference type="Pfam" id="PF04290"/>
    </source>
</evidence>
<proteinExistence type="inferred from homology"/>
<dbReference type="AlphaFoldDB" id="A0A8J6MCS2"/>
<protein>
    <submittedName>
        <fullName evidence="11">TRAP transporter small permease subunit</fullName>
    </submittedName>
</protein>
<comment type="similarity">
    <text evidence="8">Belongs to the TRAP transporter small permease family.</text>
</comment>
<evidence type="ECO:0000256" key="2">
    <source>
        <dbReference type="ARBA" id="ARBA00022448"/>
    </source>
</evidence>
<feature type="transmembrane region" description="Helical" evidence="9">
    <location>
        <begin position="17"/>
        <end position="38"/>
    </location>
</feature>
<dbReference type="RefSeq" id="WP_186852386.1">
    <property type="nucleotide sequence ID" value="NZ_JACOPO010000002.1"/>
</dbReference>
<evidence type="ECO:0000256" key="9">
    <source>
        <dbReference type="SAM" id="Phobius"/>
    </source>
</evidence>
<dbReference type="Pfam" id="PF04290">
    <property type="entry name" value="DctQ"/>
    <property type="match status" value="1"/>
</dbReference>
<dbReference type="GO" id="GO:0015740">
    <property type="term" value="P:C4-dicarboxylate transport"/>
    <property type="evidence" value="ECO:0007669"/>
    <property type="project" value="TreeGrafter"/>
</dbReference>
<evidence type="ECO:0000256" key="1">
    <source>
        <dbReference type="ARBA" id="ARBA00004429"/>
    </source>
</evidence>
<keyword evidence="12" id="KW-1185">Reference proteome</keyword>
<dbReference type="PANTHER" id="PTHR35011:SF2">
    <property type="entry name" value="2,3-DIKETO-L-GULONATE TRAP TRANSPORTER SMALL PERMEASE PROTEIN YIAM"/>
    <property type="match status" value="1"/>
</dbReference>
<dbReference type="Proteomes" id="UP000628736">
    <property type="component" value="Unassembled WGS sequence"/>
</dbReference>
<evidence type="ECO:0000256" key="4">
    <source>
        <dbReference type="ARBA" id="ARBA00022519"/>
    </source>
</evidence>
<dbReference type="GO" id="GO:0005886">
    <property type="term" value="C:plasma membrane"/>
    <property type="evidence" value="ECO:0007669"/>
    <property type="project" value="UniProtKB-SubCell"/>
</dbReference>
<sequence length="180" mass="20427">MNVLQLISKRLYQGERVIAIVTFISMMLIMFIQVFFRYVVQSSLAWSEEAMRYLFVITSYFGAACATYEHKHVVIDFLGTICGKFVKGEKRQEAIFSAVDVLVSIVCCGFFIYMSSVMFTYSLDLQAKNHLSTAMLIPLCYVGYAVVAAMVLCAVHYFIEIFTSAGIFSKDLKEMKEGKQ</sequence>
<keyword evidence="4" id="KW-0997">Cell inner membrane</keyword>
<dbReference type="PANTHER" id="PTHR35011">
    <property type="entry name" value="2,3-DIKETO-L-GULONATE TRAP TRANSPORTER SMALL PERMEASE PROTEIN YIAM"/>
    <property type="match status" value="1"/>
</dbReference>
<dbReference type="EMBL" id="JACOPO010000002">
    <property type="protein sequence ID" value="MBC5722151.1"/>
    <property type="molecule type" value="Genomic_DNA"/>
</dbReference>
<keyword evidence="5 9" id="KW-0812">Transmembrane</keyword>
<dbReference type="InterPro" id="IPR055348">
    <property type="entry name" value="DctQ"/>
</dbReference>
<feature type="transmembrane region" description="Helical" evidence="9">
    <location>
        <begin position="50"/>
        <end position="68"/>
    </location>
</feature>
<evidence type="ECO:0000313" key="11">
    <source>
        <dbReference type="EMBL" id="MBC5722151.1"/>
    </source>
</evidence>
<accession>A0A8J6MCS2</accession>
<organism evidence="11 12">
    <name type="scientific">Flintibacter hominis</name>
    <dbReference type="NCBI Taxonomy" id="2763048"/>
    <lineage>
        <taxon>Bacteria</taxon>
        <taxon>Bacillati</taxon>
        <taxon>Bacillota</taxon>
        <taxon>Clostridia</taxon>
        <taxon>Eubacteriales</taxon>
        <taxon>Flintibacter</taxon>
    </lineage>
</organism>
<evidence type="ECO:0000256" key="7">
    <source>
        <dbReference type="ARBA" id="ARBA00023136"/>
    </source>
</evidence>
<evidence type="ECO:0000256" key="5">
    <source>
        <dbReference type="ARBA" id="ARBA00022692"/>
    </source>
</evidence>
<comment type="caution">
    <text evidence="11">The sequence shown here is derived from an EMBL/GenBank/DDBJ whole genome shotgun (WGS) entry which is preliminary data.</text>
</comment>
<evidence type="ECO:0000256" key="6">
    <source>
        <dbReference type="ARBA" id="ARBA00022989"/>
    </source>
</evidence>
<name>A0A8J6MCS2_9FIRM</name>
<comment type="subcellular location">
    <subcellularLocation>
        <location evidence="1">Cell inner membrane</location>
        <topology evidence="1">Multi-pass membrane protein</topology>
    </subcellularLocation>
</comment>
<evidence type="ECO:0000256" key="3">
    <source>
        <dbReference type="ARBA" id="ARBA00022475"/>
    </source>
</evidence>